<organism evidence="2 3">
    <name type="scientific">Micromonospora auratinigra</name>
    <dbReference type="NCBI Taxonomy" id="261654"/>
    <lineage>
        <taxon>Bacteria</taxon>
        <taxon>Bacillati</taxon>
        <taxon>Actinomycetota</taxon>
        <taxon>Actinomycetes</taxon>
        <taxon>Micromonosporales</taxon>
        <taxon>Micromonosporaceae</taxon>
        <taxon>Micromonospora</taxon>
    </lineage>
</organism>
<evidence type="ECO:0000259" key="1">
    <source>
        <dbReference type="Pfam" id="PF07883"/>
    </source>
</evidence>
<dbReference type="OrthoDB" id="9794443at2"/>
<name>A0A1A8ZHK3_9ACTN</name>
<keyword evidence="3" id="KW-1185">Reference proteome</keyword>
<dbReference type="InterPro" id="IPR013096">
    <property type="entry name" value="Cupin_2"/>
</dbReference>
<sequence length="115" mass="12903">MSTEQVTVPVGIDFPATEWEKWDKPGAEGRVKIAYVGGQRLRLLELPAGFDEHHWCLRGHTGYVLQGEFTIHFEDRSVPCRPGMGFVIPDDEKHRSQGSADEPTVVFVIDEVAQP</sequence>
<protein>
    <submittedName>
        <fullName evidence="2">Cupin domain-containing protein</fullName>
    </submittedName>
</protein>
<gene>
    <name evidence="2" type="ORF">GA0070611_2292</name>
</gene>
<dbReference type="InterPro" id="IPR014710">
    <property type="entry name" value="RmlC-like_jellyroll"/>
</dbReference>
<dbReference type="Gene3D" id="2.60.120.10">
    <property type="entry name" value="Jelly Rolls"/>
    <property type="match status" value="1"/>
</dbReference>
<feature type="domain" description="Cupin type-2" evidence="1">
    <location>
        <begin position="60"/>
        <end position="109"/>
    </location>
</feature>
<dbReference type="Proteomes" id="UP000199385">
    <property type="component" value="Chromosome I"/>
</dbReference>
<accession>A0A1A8ZHK3</accession>
<dbReference type="STRING" id="261654.GA0070611_2292"/>
<dbReference type="SUPFAM" id="SSF51182">
    <property type="entry name" value="RmlC-like cupins"/>
    <property type="match status" value="1"/>
</dbReference>
<evidence type="ECO:0000313" key="2">
    <source>
        <dbReference type="EMBL" id="SBT43356.1"/>
    </source>
</evidence>
<reference evidence="3" key="1">
    <citation type="submission" date="2016-06" db="EMBL/GenBank/DDBJ databases">
        <authorList>
            <person name="Varghese N."/>
            <person name="Submissions Spin"/>
        </authorList>
    </citation>
    <scope>NUCLEOTIDE SEQUENCE [LARGE SCALE GENOMIC DNA]</scope>
    <source>
        <strain evidence="3">DSM 44815</strain>
    </source>
</reference>
<evidence type="ECO:0000313" key="3">
    <source>
        <dbReference type="Proteomes" id="UP000199385"/>
    </source>
</evidence>
<proteinExistence type="predicted"/>
<dbReference type="AlphaFoldDB" id="A0A1A8ZHK3"/>
<dbReference type="Pfam" id="PF07883">
    <property type="entry name" value="Cupin_2"/>
    <property type="match status" value="1"/>
</dbReference>
<dbReference type="EMBL" id="LT594323">
    <property type="protein sequence ID" value="SBT43356.1"/>
    <property type="molecule type" value="Genomic_DNA"/>
</dbReference>
<dbReference type="RefSeq" id="WP_091662249.1">
    <property type="nucleotide sequence ID" value="NZ_LT594323.1"/>
</dbReference>
<dbReference type="InterPro" id="IPR011051">
    <property type="entry name" value="RmlC_Cupin_sf"/>
</dbReference>
<dbReference type="PATRIC" id="fig|261654.4.peg.2338"/>